<dbReference type="OrthoDB" id="9812123at2"/>
<dbReference type="Gene3D" id="2.40.33.10">
    <property type="entry name" value="PK beta-barrel domain-like"/>
    <property type="match status" value="1"/>
</dbReference>
<evidence type="ECO:0000313" key="14">
    <source>
        <dbReference type="Proteomes" id="UP000187059"/>
    </source>
</evidence>
<keyword evidence="4 13" id="KW-0808">Transferase</keyword>
<dbReference type="GO" id="GO:0004743">
    <property type="term" value="F:pyruvate kinase activity"/>
    <property type="evidence" value="ECO:0007669"/>
    <property type="project" value="UniProtKB-EC"/>
</dbReference>
<feature type="domain" description="Pyruvate kinase barrel" evidence="12">
    <location>
        <begin position="257"/>
        <end position="483"/>
    </location>
</feature>
<dbReference type="AlphaFoldDB" id="A0A1P8UZV3"/>
<dbReference type="Gene3D" id="3.20.20.60">
    <property type="entry name" value="Phosphoenolpyruvate-binding domains"/>
    <property type="match status" value="1"/>
</dbReference>
<evidence type="ECO:0000256" key="10">
    <source>
        <dbReference type="ARBA" id="ARBA00023152"/>
    </source>
</evidence>
<organism evidence="13 14">
    <name type="scientific">Salipiger abyssi</name>
    <dbReference type="NCBI Taxonomy" id="1250539"/>
    <lineage>
        <taxon>Bacteria</taxon>
        <taxon>Pseudomonadati</taxon>
        <taxon>Pseudomonadota</taxon>
        <taxon>Alphaproteobacteria</taxon>
        <taxon>Rhodobacterales</taxon>
        <taxon>Roseobacteraceae</taxon>
        <taxon>Salipiger</taxon>
    </lineage>
</organism>
<keyword evidence="10" id="KW-0324">Glycolysis</keyword>
<keyword evidence="7 13" id="KW-0418">Kinase</keyword>
<evidence type="ECO:0000256" key="9">
    <source>
        <dbReference type="ARBA" id="ARBA00022842"/>
    </source>
</evidence>
<evidence type="ECO:0000256" key="3">
    <source>
        <dbReference type="ARBA" id="ARBA00012142"/>
    </source>
</evidence>
<evidence type="ECO:0000256" key="1">
    <source>
        <dbReference type="ARBA" id="ARBA00004997"/>
    </source>
</evidence>
<dbReference type="GO" id="GO:0030955">
    <property type="term" value="F:potassium ion binding"/>
    <property type="evidence" value="ECO:0007669"/>
    <property type="project" value="InterPro"/>
</dbReference>
<keyword evidence="9" id="KW-0460">Magnesium</keyword>
<dbReference type="Proteomes" id="UP000187059">
    <property type="component" value="Chromosome"/>
</dbReference>
<name>A0A1P8UZV3_9RHOB</name>
<evidence type="ECO:0000256" key="7">
    <source>
        <dbReference type="ARBA" id="ARBA00022777"/>
    </source>
</evidence>
<feature type="domain" description="Pyruvate kinase barrel" evidence="12">
    <location>
        <begin position="140"/>
        <end position="217"/>
    </location>
</feature>
<dbReference type="GO" id="GO:0016301">
    <property type="term" value="F:kinase activity"/>
    <property type="evidence" value="ECO:0007669"/>
    <property type="project" value="UniProtKB-KW"/>
</dbReference>
<dbReference type="RefSeq" id="WP_156876434.1">
    <property type="nucleotide sequence ID" value="NZ_CP015093.1"/>
</dbReference>
<dbReference type="InterPro" id="IPR015806">
    <property type="entry name" value="Pyrv_Knase_insert_dom_sf"/>
</dbReference>
<evidence type="ECO:0000256" key="5">
    <source>
        <dbReference type="ARBA" id="ARBA00022723"/>
    </source>
</evidence>
<evidence type="ECO:0000313" key="13">
    <source>
        <dbReference type="EMBL" id="APZ54923.1"/>
    </source>
</evidence>
<dbReference type="PANTHER" id="PTHR11817">
    <property type="entry name" value="PYRUVATE KINASE"/>
    <property type="match status" value="1"/>
</dbReference>
<dbReference type="EC" id="2.7.1.40" evidence="3"/>
<keyword evidence="5" id="KW-0479">Metal-binding</keyword>
<keyword evidence="14" id="KW-1185">Reference proteome</keyword>
<keyword evidence="11 13" id="KW-0670">Pyruvate</keyword>
<dbReference type="InterPro" id="IPR040442">
    <property type="entry name" value="Pyrv_kinase-like_dom_sf"/>
</dbReference>
<comment type="pathway">
    <text evidence="1">Carbohydrate degradation; glycolysis; pyruvate from D-glyceraldehyde 3-phosphate: step 5/5.</text>
</comment>
<evidence type="ECO:0000259" key="12">
    <source>
        <dbReference type="Pfam" id="PF00224"/>
    </source>
</evidence>
<keyword evidence="8" id="KW-0067">ATP-binding</keyword>
<evidence type="ECO:0000256" key="4">
    <source>
        <dbReference type="ARBA" id="ARBA00022679"/>
    </source>
</evidence>
<dbReference type="InterPro" id="IPR015793">
    <property type="entry name" value="Pyrv_Knase_brl"/>
</dbReference>
<evidence type="ECO:0000256" key="8">
    <source>
        <dbReference type="ARBA" id="ARBA00022840"/>
    </source>
</evidence>
<dbReference type="EMBL" id="CP015093">
    <property type="protein sequence ID" value="APZ54923.1"/>
    <property type="molecule type" value="Genomic_DNA"/>
</dbReference>
<evidence type="ECO:0000256" key="6">
    <source>
        <dbReference type="ARBA" id="ARBA00022741"/>
    </source>
</evidence>
<dbReference type="UniPathway" id="UPA00109">
    <property type="reaction ID" value="UER00188"/>
</dbReference>
<gene>
    <name evidence="13" type="ORF">Ga0080574_TMP4589</name>
</gene>
<proteinExistence type="inferred from homology"/>
<dbReference type="GO" id="GO:0000287">
    <property type="term" value="F:magnesium ion binding"/>
    <property type="evidence" value="ECO:0007669"/>
    <property type="project" value="InterPro"/>
</dbReference>
<dbReference type="Pfam" id="PF00224">
    <property type="entry name" value="PK"/>
    <property type="match status" value="2"/>
</dbReference>
<protein>
    <recommendedName>
        <fullName evidence="3">pyruvate kinase</fullName>
        <ecNumber evidence="3">2.7.1.40</ecNumber>
    </recommendedName>
</protein>
<dbReference type="SUPFAM" id="SSF51621">
    <property type="entry name" value="Phosphoenolpyruvate/pyruvate domain"/>
    <property type="match status" value="1"/>
</dbReference>
<comment type="similarity">
    <text evidence="2">Belongs to the pyruvate kinase family.</text>
</comment>
<dbReference type="STRING" id="1250539.Ga0080574_TMP4589"/>
<reference evidence="13 14" key="1">
    <citation type="submission" date="2016-04" db="EMBL/GenBank/DDBJ databases">
        <title>Deep-sea bacteria in the southern Pacific.</title>
        <authorList>
            <person name="Tang K."/>
        </authorList>
    </citation>
    <scope>NUCLEOTIDE SEQUENCE [LARGE SCALE GENOMIC DNA]</scope>
    <source>
        <strain evidence="13 14">JLT2014</strain>
    </source>
</reference>
<dbReference type="InterPro" id="IPR015813">
    <property type="entry name" value="Pyrv/PenolPyrv_kinase-like_dom"/>
</dbReference>
<sequence length="525" mass="55319">MKDLIGNGIGAAALAAELEGRLSELRASVIAEAEGTLAGWAPALHDTAFADRAENLAQYLALRKRDLTDAQAALSALGLSSLGRAEAHVIATLDSVIATLQALAGDAPATDRALRPGAALTAHVLRDRDLIFGADPAGPETRIMITLPSAAADDPALVASLIAAGATCVRINCAHDTPEAWARMAQYARDAAAQLGRDVKVVMDLAGPKVRTLDIRMPKAFLKREKKKRLKKLEEAGIDPRAAGPKLMRGDRLRLVRAVSGAGDLPEASLSHPELLDSAAVGARLWFDDGKLSARVVARDGEGALLEVETAADTGTRLAPEKGVNLPGIDIDIPALAEADLAALDTVVTLADAIGFSFVQTPEDIRALHAALDARLPEGAARPAVILKIETERAVRNLPRLIVQAGSAGPVAVMIARGDLAVEIGLIRLAEIQEEILWICEAAGVPVVWATQVLEGLAKLGSASRAEATDAAMAQRAECVMLNKGPHAAEAVAFLSRILRRMDRHYSKKSPRLGPLRAWHGPQDL</sequence>
<dbReference type="GO" id="GO:0005524">
    <property type="term" value="F:ATP binding"/>
    <property type="evidence" value="ECO:0007669"/>
    <property type="project" value="UniProtKB-KW"/>
</dbReference>
<dbReference type="SUPFAM" id="SSF50800">
    <property type="entry name" value="PK beta-barrel domain-like"/>
    <property type="match status" value="1"/>
</dbReference>
<dbReference type="InterPro" id="IPR011037">
    <property type="entry name" value="Pyrv_Knase-like_insert_dom_sf"/>
</dbReference>
<evidence type="ECO:0000256" key="11">
    <source>
        <dbReference type="ARBA" id="ARBA00023317"/>
    </source>
</evidence>
<evidence type="ECO:0000256" key="2">
    <source>
        <dbReference type="ARBA" id="ARBA00008663"/>
    </source>
</evidence>
<accession>A0A1P8UZV3</accession>
<keyword evidence="6" id="KW-0547">Nucleotide-binding</keyword>
<dbReference type="KEGG" id="paby:Ga0080574_TMP4589"/>
<dbReference type="InterPro" id="IPR001697">
    <property type="entry name" value="Pyr_Knase"/>
</dbReference>